<dbReference type="AlphaFoldDB" id="A0A8K0IJ36"/>
<evidence type="ECO:0000256" key="4">
    <source>
        <dbReference type="RuleBase" id="RU369104"/>
    </source>
</evidence>
<keyword evidence="7" id="KW-1185">Reference proteome</keyword>
<dbReference type="InterPro" id="IPR045084">
    <property type="entry name" value="AIB/MYC-like"/>
</dbReference>
<evidence type="ECO:0000256" key="1">
    <source>
        <dbReference type="ARBA" id="ARBA00023015"/>
    </source>
</evidence>
<dbReference type="PANTHER" id="PTHR11514:SF43">
    <property type="entry name" value="TRANSCRIPTION FACTOR MYC2"/>
    <property type="match status" value="1"/>
</dbReference>
<evidence type="ECO:0000313" key="7">
    <source>
        <dbReference type="Proteomes" id="UP000797356"/>
    </source>
</evidence>
<comment type="subcellular location">
    <subcellularLocation>
        <location evidence="4">Nucleus</location>
    </subcellularLocation>
</comment>
<name>A0A8K0IJ36_COCNU</name>
<dbReference type="GO" id="GO:0005634">
    <property type="term" value="C:nucleus"/>
    <property type="evidence" value="ECO:0007669"/>
    <property type="project" value="UniProtKB-SubCell"/>
</dbReference>
<dbReference type="PANTHER" id="PTHR11514">
    <property type="entry name" value="MYC"/>
    <property type="match status" value="1"/>
</dbReference>
<proteinExistence type="predicted"/>
<reference evidence="6" key="1">
    <citation type="journal article" date="2017" name="Gigascience">
        <title>The genome draft of coconut (Cocos nucifera).</title>
        <authorList>
            <person name="Xiao Y."/>
            <person name="Xu P."/>
            <person name="Fan H."/>
            <person name="Baudouin L."/>
            <person name="Xia W."/>
            <person name="Bocs S."/>
            <person name="Xu J."/>
            <person name="Li Q."/>
            <person name="Guo A."/>
            <person name="Zhou L."/>
            <person name="Li J."/>
            <person name="Wu Y."/>
            <person name="Ma Z."/>
            <person name="Armero A."/>
            <person name="Issali A.E."/>
            <person name="Liu N."/>
            <person name="Peng M."/>
            <person name="Yang Y."/>
        </authorList>
    </citation>
    <scope>NUCLEOTIDE SEQUENCE</scope>
    <source>
        <tissue evidence="6">Spear leaf of Hainan Tall coconut</tissue>
    </source>
</reference>
<organism evidence="6 7">
    <name type="scientific">Cocos nucifera</name>
    <name type="common">Coconut palm</name>
    <dbReference type="NCBI Taxonomy" id="13894"/>
    <lineage>
        <taxon>Eukaryota</taxon>
        <taxon>Viridiplantae</taxon>
        <taxon>Streptophyta</taxon>
        <taxon>Embryophyta</taxon>
        <taxon>Tracheophyta</taxon>
        <taxon>Spermatophyta</taxon>
        <taxon>Magnoliopsida</taxon>
        <taxon>Liliopsida</taxon>
        <taxon>Arecaceae</taxon>
        <taxon>Arecoideae</taxon>
        <taxon>Cocoseae</taxon>
        <taxon>Attaleinae</taxon>
        <taxon>Cocos</taxon>
    </lineage>
</organism>
<dbReference type="Proteomes" id="UP000797356">
    <property type="component" value="Chromosome 9"/>
</dbReference>
<gene>
    <name evidence="6" type="ORF">COCNU_09G001200</name>
</gene>
<dbReference type="InterPro" id="IPR025610">
    <property type="entry name" value="MYC/MYB_N"/>
</dbReference>
<dbReference type="GO" id="GO:0000976">
    <property type="term" value="F:transcription cis-regulatory region binding"/>
    <property type="evidence" value="ECO:0007669"/>
    <property type="project" value="TreeGrafter"/>
</dbReference>
<evidence type="ECO:0000256" key="2">
    <source>
        <dbReference type="ARBA" id="ARBA00023163"/>
    </source>
</evidence>
<accession>A0A8K0IJ36</accession>
<reference evidence="6" key="2">
    <citation type="submission" date="2019-07" db="EMBL/GenBank/DDBJ databases">
        <authorList>
            <person name="Yang Y."/>
            <person name="Bocs S."/>
            <person name="Baudouin L."/>
        </authorList>
    </citation>
    <scope>NUCLEOTIDE SEQUENCE</scope>
    <source>
        <tissue evidence="6">Spear leaf of Hainan Tall coconut</tissue>
    </source>
</reference>
<sequence length="79" mass="8850">MLQELNSLIFDVAAHEDMVEEEVMDMELFFLMSMMQSFVDGVGLPGQTLHSEVLAWIVGGEQMAATPCKWARQARAFAL</sequence>
<evidence type="ECO:0000256" key="3">
    <source>
        <dbReference type="ARBA" id="ARBA00023242"/>
    </source>
</evidence>
<dbReference type="EMBL" id="CM017880">
    <property type="protein sequence ID" value="KAG1360657.1"/>
    <property type="molecule type" value="Genomic_DNA"/>
</dbReference>
<feature type="domain" description="Transcription factor MYC/MYB N-terminal" evidence="5">
    <location>
        <begin position="2"/>
        <end position="76"/>
    </location>
</feature>
<keyword evidence="1 4" id="KW-0805">Transcription regulation</keyword>
<protein>
    <recommendedName>
        <fullName evidence="4">Transcription factor</fullName>
        <shortName evidence="4">bHLH transcription factor</shortName>
    </recommendedName>
    <alternativeName>
        <fullName evidence="4">Basic helix-loop-helix protein</fullName>
    </alternativeName>
</protein>
<comment type="caution">
    <text evidence="6">The sequence shown here is derived from an EMBL/GenBank/DDBJ whole genome shotgun (WGS) entry which is preliminary data.</text>
</comment>
<evidence type="ECO:0000259" key="5">
    <source>
        <dbReference type="Pfam" id="PF14215"/>
    </source>
</evidence>
<keyword evidence="3 4" id="KW-0539">Nucleus</keyword>
<evidence type="ECO:0000313" key="6">
    <source>
        <dbReference type="EMBL" id="KAG1360657.1"/>
    </source>
</evidence>
<keyword evidence="2 4" id="KW-0804">Transcription</keyword>
<dbReference type="GO" id="GO:0003700">
    <property type="term" value="F:DNA-binding transcription factor activity"/>
    <property type="evidence" value="ECO:0007669"/>
    <property type="project" value="InterPro"/>
</dbReference>
<dbReference type="Pfam" id="PF14215">
    <property type="entry name" value="bHLH-MYC_N"/>
    <property type="match status" value="1"/>
</dbReference>